<evidence type="ECO:0008006" key="4">
    <source>
        <dbReference type="Google" id="ProtNLM"/>
    </source>
</evidence>
<feature type="transmembrane region" description="Helical" evidence="1">
    <location>
        <begin position="26"/>
        <end position="49"/>
    </location>
</feature>
<dbReference type="AlphaFoldDB" id="A0A368KF40"/>
<feature type="transmembrane region" description="Helical" evidence="1">
    <location>
        <begin position="70"/>
        <end position="97"/>
    </location>
</feature>
<accession>A0A368KF40</accession>
<dbReference type="EMBL" id="QFWQ01000007">
    <property type="protein sequence ID" value="RCS29323.1"/>
    <property type="molecule type" value="Genomic_DNA"/>
</dbReference>
<reference evidence="2 3" key="1">
    <citation type="submission" date="2018-05" db="EMBL/GenBank/DDBJ databases">
        <title>Draft genome sequence of Rhodanobacter denitrificans Yn1 isolated from gold copper mine.</title>
        <authorList>
            <person name="Yang N."/>
            <person name="Mazhar H.S."/>
            <person name="Rensing C."/>
        </authorList>
    </citation>
    <scope>NUCLEOTIDE SEQUENCE [LARGE SCALE GENOMIC DNA]</scope>
    <source>
        <strain evidence="2 3">Yn1</strain>
    </source>
</reference>
<name>A0A368KF40_9GAMM</name>
<evidence type="ECO:0000313" key="2">
    <source>
        <dbReference type="EMBL" id="RCS29323.1"/>
    </source>
</evidence>
<evidence type="ECO:0000256" key="1">
    <source>
        <dbReference type="SAM" id="Phobius"/>
    </source>
</evidence>
<dbReference type="InterPro" id="IPR046157">
    <property type="entry name" value="DUF6159"/>
</dbReference>
<feature type="transmembrane region" description="Helical" evidence="1">
    <location>
        <begin position="230"/>
        <end position="251"/>
    </location>
</feature>
<feature type="transmembrane region" description="Helical" evidence="1">
    <location>
        <begin position="193"/>
        <end position="218"/>
    </location>
</feature>
<dbReference type="OrthoDB" id="5637493at2"/>
<dbReference type="RefSeq" id="WP_114344185.1">
    <property type="nucleotide sequence ID" value="NZ_QFWQ01000007.1"/>
</dbReference>
<protein>
    <recommendedName>
        <fullName evidence="4">Glycerophosphoryl diester phosphodiesterase membrane domain-containing protein</fullName>
    </recommendedName>
</protein>
<dbReference type="Pfam" id="PF19656">
    <property type="entry name" value="DUF6159"/>
    <property type="match status" value="1"/>
</dbReference>
<keyword evidence="1" id="KW-0812">Transmembrane</keyword>
<keyword evidence="1" id="KW-1133">Transmembrane helix</keyword>
<feature type="transmembrane region" description="Helical" evidence="1">
    <location>
        <begin position="147"/>
        <end position="168"/>
    </location>
</feature>
<organism evidence="2 3">
    <name type="scientific">Rhodanobacter denitrificans</name>
    <dbReference type="NCBI Taxonomy" id="666685"/>
    <lineage>
        <taxon>Bacteria</taxon>
        <taxon>Pseudomonadati</taxon>
        <taxon>Pseudomonadota</taxon>
        <taxon>Gammaproteobacteria</taxon>
        <taxon>Lysobacterales</taxon>
        <taxon>Rhodanobacteraceae</taxon>
        <taxon>Rhodanobacter</taxon>
    </lineage>
</organism>
<keyword evidence="1" id="KW-0472">Membrane</keyword>
<feature type="transmembrane region" description="Helical" evidence="1">
    <location>
        <begin position="117"/>
        <end position="135"/>
    </location>
</feature>
<keyword evidence="3" id="KW-1185">Reference proteome</keyword>
<comment type="caution">
    <text evidence="2">The sequence shown here is derived from an EMBL/GenBank/DDBJ whole genome shotgun (WGS) entry which is preliminary data.</text>
</comment>
<sequence>MAGKFARSWALLKASAAVLRSDKSLLVFPLLSGLCTLVVAASFLIPAALMMVGHVDAGQRFEQGMTAGTYLLLFCFYLVQYFVIIFFQTALTGVALMRLRGEPASVGEGFALARARLPQILGYALIAATVGLLLRMIQERLGLIGRLVVGFIGLAWTVATFLVVPVLASEGTGPVDAVKRSVELLKRSWGENLIGNGGIGVVFGLLMLLAVLFGAVLIGGAVALQSAAAIVLAAVVVVLGLTLLGLIQASLQGIYSAALYRYAEAGEASVGFDQALLQQAFAPKKK</sequence>
<gene>
    <name evidence="2" type="ORF">DEO45_12560</name>
</gene>
<dbReference type="Proteomes" id="UP000252387">
    <property type="component" value="Unassembled WGS sequence"/>
</dbReference>
<proteinExistence type="predicted"/>
<evidence type="ECO:0000313" key="3">
    <source>
        <dbReference type="Proteomes" id="UP000252387"/>
    </source>
</evidence>